<dbReference type="Reactome" id="R-SSC-2029481">
    <property type="pathway name" value="FCGR activation"/>
</dbReference>
<keyword evidence="1" id="KW-0391">Immunity</keyword>
<dbReference type="Proteomes" id="UP000008227">
    <property type="component" value="Unassembled WGS sequence"/>
</dbReference>
<dbReference type="InterPro" id="IPR050150">
    <property type="entry name" value="IgV_Light_Chain"/>
</dbReference>
<dbReference type="Reactome" id="R-SSC-2871837">
    <property type="pathway name" value="FCERI mediated NF-kB activation"/>
</dbReference>
<dbReference type="Reactome" id="R-SSC-2871796">
    <property type="pathway name" value="FCERI mediated MAPK activation"/>
</dbReference>
<dbReference type="Reactome" id="R-SSC-2029485">
    <property type="pathway name" value="Role of phospholipids in phagocytosis"/>
</dbReference>
<dbReference type="Reactome" id="R-SSC-2454202">
    <property type="pathway name" value="Fc epsilon receptor (FCERI) signaling"/>
</dbReference>
<keyword evidence="5" id="KW-1185">Reference proteome</keyword>
<reference evidence="4" key="2">
    <citation type="submission" date="2025-08" db="UniProtKB">
        <authorList>
            <consortium name="Ensembl"/>
        </authorList>
    </citation>
    <scope>IDENTIFICATION</scope>
</reference>
<dbReference type="GO" id="GO:0006955">
    <property type="term" value="P:immune response"/>
    <property type="evidence" value="ECO:0000318"/>
    <property type="project" value="GO_Central"/>
</dbReference>
<dbReference type="Reactome" id="R-SSC-173623">
    <property type="pathway name" value="Classical antibody-mediated complement activation"/>
</dbReference>
<dbReference type="ExpressionAtlas" id="A0A287B5G0">
    <property type="expression patterns" value="baseline and differential"/>
</dbReference>
<evidence type="ECO:0007829" key="6">
    <source>
        <dbReference type="PeptideAtlas" id="A0A287B5G0"/>
    </source>
</evidence>
<sequence length="218" mass="23839">MNVKITGENDENDETVISLGSNLTMRFPAQLLGLLLLWVPGSSGAIVLTQTPLSLSVSPGEPTSISCRSSQSHEKYGKNLLSWYQQKPGQSPQLLIYQATNRASGVPDRFSGSGSGTDFTLKISRVEAEDAGVYYCQQHKESLPTVIQPLTQTPLLGAQLHTWVCVVWGSRGADALSLCKRKRWGTRGRGIACISVTRSSLLSCFHRIQEFSSCYCLK</sequence>
<dbReference type="GO" id="GO:0005886">
    <property type="term" value="C:plasma membrane"/>
    <property type="evidence" value="ECO:0007669"/>
    <property type="project" value="UniProtKB-ARBA"/>
</dbReference>
<evidence type="ECO:0000313" key="5">
    <source>
        <dbReference type="Proteomes" id="UP000008227"/>
    </source>
</evidence>
<dbReference type="SMART" id="SM00409">
    <property type="entry name" value="IG"/>
    <property type="match status" value="1"/>
</dbReference>
<protein>
    <recommendedName>
        <fullName evidence="3">Ig-like domain-containing protein</fullName>
    </recommendedName>
</protein>
<dbReference type="InterPro" id="IPR036179">
    <property type="entry name" value="Ig-like_dom_sf"/>
</dbReference>
<dbReference type="FunFam" id="2.60.40.10:FF:000365">
    <property type="entry name" value="If kappa light chain"/>
    <property type="match status" value="1"/>
</dbReference>
<reference evidence="4" key="1">
    <citation type="journal article" date="2020" name="Gigascience">
        <title>An improved pig reference genome sequence to enable pig genetics and genomics research.</title>
        <authorList>
            <person name="Warr A."/>
            <person name="Affara N."/>
            <person name="Aken B."/>
            <person name="Beiki H."/>
            <person name="Bickhart D.M."/>
            <person name="Billis K."/>
            <person name="Chow W."/>
            <person name="Eory L."/>
            <person name="Finlayson H.A."/>
            <person name="Flicek P."/>
            <person name="Giron C.G."/>
            <person name="Griffin D.K."/>
            <person name="Hall R."/>
            <person name="Hannum G."/>
            <person name="Hourlier T."/>
            <person name="Howe K."/>
            <person name="Hume D.A."/>
            <person name="Izuogu O."/>
            <person name="Kim K."/>
            <person name="Koren S."/>
            <person name="Liu H."/>
            <person name="Manchanda N."/>
            <person name="Martin F.J."/>
            <person name="Nonneman D.J."/>
            <person name="O'Connor R.E."/>
            <person name="Phillippy A.M."/>
            <person name="Rohrer G.A."/>
            <person name="Rosen B.D."/>
            <person name="Rund L.A."/>
            <person name="Sargent C.A."/>
            <person name="Schook L.B."/>
            <person name="Schroeder S.G."/>
            <person name="Schwartz A.S."/>
            <person name="Skinner B.M."/>
            <person name="Talbot R."/>
            <person name="Tseng E."/>
            <person name="Tuggle C.K."/>
            <person name="Watson M."/>
            <person name="Smith T.P.L."/>
            <person name="Archibald A.L."/>
        </authorList>
    </citation>
    <scope>NUCLEOTIDE SEQUENCE [LARGE SCALE GENOMIC DNA]</scope>
    <source>
        <strain evidence="4">Duroc</strain>
    </source>
</reference>
<dbReference type="PANTHER" id="PTHR23267">
    <property type="entry name" value="IMMUNOGLOBULIN LIGHT CHAIN"/>
    <property type="match status" value="1"/>
</dbReference>
<dbReference type="InterPro" id="IPR003599">
    <property type="entry name" value="Ig_sub"/>
</dbReference>
<dbReference type="AlphaFoldDB" id="A0A287B5G0"/>
<accession>A0A287B5G0</accession>
<dbReference type="Reactome" id="R-SSC-2871809">
    <property type="pathway name" value="FCERI mediated Ca+2 mobilization"/>
</dbReference>
<dbReference type="GO" id="GO:0019814">
    <property type="term" value="C:immunoglobulin complex"/>
    <property type="evidence" value="ECO:0000318"/>
    <property type="project" value="GO_Central"/>
</dbReference>
<dbReference type="SMART" id="SM00406">
    <property type="entry name" value="IGv"/>
    <property type="match status" value="1"/>
</dbReference>
<dbReference type="Reactome" id="R-SSC-198933">
    <property type="pathway name" value="Immunoregulatory interactions between a Lymphoid and a non-Lymphoid cell"/>
</dbReference>
<reference evidence="4" key="3">
    <citation type="submission" date="2025-09" db="UniProtKB">
        <authorList>
            <consortium name="Ensembl"/>
        </authorList>
    </citation>
    <scope>IDENTIFICATION</scope>
</reference>
<dbReference type="GeneTree" id="ENSGT00940000153770"/>
<keyword evidence="2" id="KW-1280">Immunoglobulin</keyword>
<dbReference type="InterPro" id="IPR013106">
    <property type="entry name" value="Ig_V-set"/>
</dbReference>
<evidence type="ECO:0000259" key="3">
    <source>
        <dbReference type="PROSITE" id="PS50835"/>
    </source>
</evidence>
<keyword evidence="2" id="KW-1064">Adaptive immunity</keyword>
<dbReference type="SUPFAM" id="SSF48726">
    <property type="entry name" value="Immunoglobulin"/>
    <property type="match status" value="1"/>
</dbReference>
<dbReference type="Reactome" id="R-SSC-2730905">
    <property type="pathway name" value="Role of LAT2/NTAL/LAB on calcium mobilization"/>
</dbReference>
<feature type="domain" description="Ig-like" evidence="3">
    <location>
        <begin position="40"/>
        <end position="137"/>
    </location>
</feature>
<keyword evidence="6" id="KW-1267">Proteomics identification</keyword>
<dbReference type="Bgee" id="ENSSSCG00000039102">
    <property type="expression patterns" value="Expressed in duodenum and 25 other cell types or tissues"/>
</dbReference>
<evidence type="ECO:0000313" key="4">
    <source>
        <dbReference type="Ensembl" id="ENSSSCP00000051729.3"/>
    </source>
</evidence>
<dbReference type="GO" id="GO:0005576">
    <property type="term" value="C:extracellular region"/>
    <property type="evidence" value="ECO:0007669"/>
    <property type="project" value="UniProtKB-ARBA"/>
</dbReference>
<dbReference type="Reactome" id="R-SSC-166663">
    <property type="pathway name" value="Initial triggering of complement"/>
</dbReference>
<dbReference type="CDD" id="cd04980">
    <property type="entry name" value="IgV_L_kappa"/>
    <property type="match status" value="1"/>
</dbReference>
<dbReference type="Reactome" id="R-SSC-202733">
    <property type="pathway name" value="Cell surface interactions at the vascular wall"/>
</dbReference>
<dbReference type="InterPro" id="IPR013783">
    <property type="entry name" value="Ig-like_fold"/>
</dbReference>
<dbReference type="Pfam" id="PF07686">
    <property type="entry name" value="V-set"/>
    <property type="match status" value="1"/>
</dbReference>
<dbReference type="Reactome" id="R-SSC-2168880">
    <property type="pathway name" value="Scavenging of heme from plasma"/>
</dbReference>
<evidence type="ECO:0000256" key="1">
    <source>
        <dbReference type="ARBA" id="ARBA00022859"/>
    </source>
</evidence>
<dbReference type="Reactome" id="R-SSC-977606">
    <property type="pathway name" value="Regulation of Complement cascade"/>
</dbReference>
<dbReference type="Ensembl" id="ENSSSCT00000050272.3">
    <property type="protein sequence ID" value="ENSSSCP00000051729.3"/>
    <property type="gene ID" value="ENSSSCG00000061405.1"/>
</dbReference>
<proteinExistence type="evidence at protein level"/>
<dbReference type="Reactome" id="R-SSC-2029482">
    <property type="pathway name" value="Regulation of actin dynamics for phagocytic cup formation"/>
</dbReference>
<dbReference type="Reactome" id="R-SSC-5690714">
    <property type="pathway name" value="CD22 mediated BCR regulation"/>
</dbReference>
<dbReference type="InterPro" id="IPR007110">
    <property type="entry name" value="Ig-like_dom"/>
</dbReference>
<organism evidence="4 5">
    <name type="scientific">Sus scrofa</name>
    <name type="common">Pig</name>
    <dbReference type="NCBI Taxonomy" id="9823"/>
    <lineage>
        <taxon>Eukaryota</taxon>
        <taxon>Metazoa</taxon>
        <taxon>Chordata</taxon>
        <taxon>Craniata</taxon>
        <taxon>Vertebrata</taxon>
        <taxon>Euteleostomi</taxon>
        <taxon>Mammalia</taxon>
        <taxon>Eutheria</taxon>
        <taxon>Laurasiatheria</taxon>
        <taxon>Artiodactyla</taxon>
        <taxon>Suina</taxon>
        <taxon>Suidae</taxon>
        <taxon>Sus</taxon>
    </lineage>
</organism>
<dbReference type="Reactome" id="R-SSC-983695">
    <property type="pathway name" value="Antigen activates B Cell Receptor (BCR) leading to generation of second messengers"/>
</dbReference>
<dbReference type="Gene3D" id="2.60.40.10">
    <property type="entry name" value="Immunoglobulins"/>
    <property type="match status" value="1"/>
</dbReference>
<name>A0A287B5G0_PIG</name>
<dbReference type="PROSITE" id="PS50835">
    <property type="entry name" value="IG_LIKE"/>
    <property type="match status" value="1"/>
</dbReference>
<evidence type="ECO:0000256" key="2">
    <source>
        <dbReference type="ARBA" id="ARBA00043265"/>
    </source>
</evidence>